<dbReference type="GO" id="GO:0016491">
    <property type="term" value="F:oxidoreductase activity"/>
    <property type="evidence" value="ECO:0007669"/>
    <property type="project" value="UniProtKB-KW"/>
</dbReference>
<dbReference type="Gene3D" id="3.40.30.10">
    <property type="entry name" value="Glutaredoxin"/>
    <property type="match status" value="1"/>
</dbReference>
<dbReference type="PANTHER" id="PTHR13887:SF14">
    <property type="entry name" value="DISULFIDE BOND FORMATION PROTEIN D"/>
    <property type="match status" value="1"/>
</dbReference>
<evidence type="ECO:0000256" key="5">
    <source>
        <dbReference type="ARBA" id="ARBA00023284"/>
    </source>
</evidence>
<evidence type="ECO:0000256" key="1">
    <source>
        <dbReference type="ARBA" id="ARBA00005791"/>
    </source>
</evidence>
<evidence type="ECO:0000313" key="9">
    <source>
        <dbReference type="Proteomes" id="UP000176778"/>
    </source>
</evidence>
<gene>
    <name evidence="8" type="ORF">A2Y68_01365</name>
</gene>
<keyword evidence="6" id="KW-0812">Transmembrane</keyword>
<evidence type="ECO:0000313" key="8">
    <source>
        <dbReference type="EMBL" id="OGM10077.1"/>
    </source>
</evidence>
<proteinExistence type="inferred from homology"/>
<keyword evidence="6" id="KW-1133">Transmembrane helix</keyword>
<dbReference type="InterPro" id="IPR012336">
    <property type="entry name" value="Thioredoxin-like_fold"/>
</dbReference>
<dbReference type="InterPro" id="IPR013766">
    <property type="entry name" value="Thioredoxin_domain"/>
</dbReference>
<dbReference type="Pfam" id="PF13462">
    <property type="entry name" value="Thioredoxin_4"/>
    <property type="match status" value="1"/>
</dbReference>
<keyword evidence="6" id="KW-0472">Membrane</keyword>
<comment type="similarity">
    <text evidence="1">Belongs to the thioredoxin family. DsbA subfamily.</text>
</comment>
<organism evidence="8 9">
    <name type="scientific">Candidatus Woesebacteria bacterium RBG_13_46_13</name>
    <dbReference type="NCBI Taxonomy" id="1802479"/>
    <lineage>
        <taxon>Bacteria</taxon>
        <taxon>Candidatus Woeseibacteriota</taxon>
    </lineage>
</organism>
<keyword evidence="5" id="KW-0676">Redox-active center</keyword>
<reference evidence="8 9" key="1">
    <citation type="journal article" date="2016" name="Nat. Commun.">
        <title>Thousands of microbial genomes shed light on interconnected biogeochemical processes in an aquifer system.</title>
        <authorList>
            <person name="Anantharaman K."/>
            <person name="Brown C.T."/>
            <person name="Hug L.A."/>
            <person name="Sharon I."/>
            <person name="Castelle C.J."/>
            <person name="Probst A.J."/>
            <person name="Thomas B.C."/>
            <person name="Singh A."/>
            <person name="Wilkins M.J."/>
            <person name="Karaoz U."/>
            <person name="Brodie E.L."/>
            <person name="Williams K.H."/>
            <person name="Hubbard S.S."/>
            <person name="Banfield J.F."/>
        </authorList>
    </citation>
    <scope>NUCLEOTIDE SEQUENCE [LARGE SCALE GENOMIC DNA]</scope>
</reference>
<feature type="domain" description="Thioredoxin" evidence="7">
    <location>
        <begin position="45"/>
        <end position="249"/>
    </location>
</feature>
<evidence type="ECO:0000256" key="3">
    <source>
        <dbReference type="ARBA" id="ARBA00023002"/>
    </source>
</evidence>
<dbReference type="STRING" id="1802479.A2Y68_01365"/>
<dbReference type="Proteomes" id="UP000176778">
    <property type="component" value="Unassembled WGS sequence"/>
</dbReference>
<keyword evidence="2" id="KW-0732">Signal</keyword>
<name>A0A1F7X4Z1_9BACT</name>
<dbReference type="SUPFAM" id="SSF52833">
    <property type="entry name" value="Thioredoxin-like"/>
    <property type="match status" value="1"/>
</dbReference>
<dbReference type="PROSITE" id="PS51352">
    <property type="entry name" value="THIOREDOXIN_2"/>
    <property type="match status" value="1"/>
</dbReference>
<keyword evidence="3" id="KW-0560">Oxidoreductase</keyword>
<sequence>MSVSLPKLSNKGLLDKFVPVLLVLTIILAGAVGALWQKVTVLEKGTPSTGSPTDTVGDTSGKLTADEASKLEKPSDKDHIRGSLNAEVFLIEYSDYQCPFCKTFDTTAQQAVAEYGDKLAWVYRHFPLDTLHPWARPAANAAECVSALGGNDAFWKFSDYVFANQETTLSEAGLKTAATKAGVKAADFSSCYAAKKYENIVDADYQSGSNAGVNGTPGNYIMNKNGDVWLVPGAVPFESLKVTIEEALK</sequence>
<dbReference type="PANTHER" id="PTHR13887">
    <property type="entry name" value="GLUTATHIONE S-TRANSFERASE KAPPA"/>
    <property type="match status" value="1"/>
</dbReference>
<protein>
    <recommendedName>
        <fullName evidence="7">Thioredoxin domain-containing protein</fullName>
    </recommendedName>
</protein>
<evidence type="ECO:0000259" key="7">
    <source>
        <dbReference type="PROSITE" id="PS51352"/>
    </source>
</evidence>
<feature type="transmembrane region" description="Helical" evidence="6">
    <location>
        <begin position="17"/>
        <end position="36"/>
    </location>
</feature>
<dbReference type="EMBL" id="MGFR01000001">
    <property type="protein sequence ID" value="OGM10077.1"/>
    <property type="molecule type" value="Genomic_DNA"/>
</dbReference>
<comment type="caution">
    <text evidence="8">The sequence shown here is derived from an EMBL/GenBank/DDBJ whole genome shotgun (WGS) entry which is preliminary data.</text>
</comment>
<evidence type="ECO:0000256" key="2">
    <source>
        <dbReference type="ARBA" id="ARBA00022729"/>
    </source>
</evidence>
<evidence type="ECO:0000256" key="4">
    <source>
        <dbReference type="ARBA" id="ARBA00023157"/>
    </source>
</evidence>
<keyword evidence="4" id="KW-1015">Disulfide bond</keyword>
<dbReference type="InterPro" id="IPR036249">
    <property type="entry name" value="Thioredoxin-like_sf"/>
</dbReference>
<dbReference type="AlphaFoldDB" id="A0A1F7X4Z1"/>
<evidence type="ECO:0000256" key="6">
    <source>
        <dbReference type="SAM" id="Phobius"/>
    </source>
</evidence>
<accession>A0A1F7X4Z1</accession>